<dbReference type="Pfam" id="PF12974">
    <property type="entry name" value="Phosphonate-bd"/>
    <property type="match status" value="2"/>
</dbReference>
<reference evidence="4 5" key="2">
    <citation type="journal article" date="2010" name="Stand. Genomic Sci.">
        <title>Complete genome sequence of Desulfohalobium retbaense type strain (HR(100)).</title>
        <authorList>
            <person name="Spring S."/>
            <person name="Nolan M."/>
            <person name="Lapidus A."/>
            <person name="Glavina Del Rio T."/>
            <person name="Copeland A."/>
            <person name="Tice H."/>
            <person name="Cheng J.F."/>
            <person name="Lucas S."/>
            <person name="Land M."/>
            <person name="Chen F."/>
            <person name="Bruce D."/>
            <person name="Goodwin L."/>
            <person name="Pitluck S."/>
            <person name="Ivanova N."/>
            <person name="Mavromatis K."/>
            <person name="Mikhailova N."/>
            <person name="Pati A."/>
            <person name="Chen A."/>
            <person name="Palaniappan K."/>
            <person name="Hauser L."/>
            <person name="Chang Y.J."/>
            <person name="Jeffries C.D."/>
            <person name="Munk C."/>
            <person name="Kiss H."/>
            <person name="Chain P."/>
            <person name="Han C."/>
            <person name="Brettin T."/>
            <person name="Detter J.C."/>
            <person name="Schuler E."/>
            <person name="Goker M."/>
            <person name="Rohde M."/>
            <person name="Bristow J."/>
            <person name="Eisen J.A."/>
            <person name="Markowitz V."/>
            <person name="Hugenholtz P."/>
            <person name="Kyrpides N.C."/>
            <person name="Klenk H.P."/>
        </authorList>
    </citation>
    <scope>NUCLEOTIDE SEQUENCE [LARGE SCALE GENOMIC DNA]</scope>
    <source>
        <strain evidence="4 5">DSM 5692</strain>
    </source>
</reference>
<dbReference type="HOGENOM" id="CLU_506140_0_0_7"/>
<proteinExistence type="inferred from homology"/>
<comment type="similarity">
    <text evidence="1">Belongs to the phosphate/phosphite/phosphonate binding protein family.</text>
</comment>
<dbReference type="Gene3D" id="3.40.190.10">
    <property type="entry name" value="Periplasmic binding protein-like II"/>
    <property type="match status" value="4"/>
</dbReference>
<dbReference type="PANTHER" id="PTHR35841:SF1">
    <property type="entry name" value="PHOSPHONATES-BINDING PERIPLASMIC PROTEIN"/>
    <property type="match status" value="1"/>
</dbReference>
<dbReference type="KEGG" id="drt:Dret_0095"/>
<dbReference type="InterPro" id="IPR005770">
    <property type="entry name" value="PhnD"/>
</dbReference>
<evidence type="ECO:0000256" key="3">
    <source>
        <dbReference type="SAM" id="SignalP"/>
    </source>
</evidence>
<feature type="chain" id="PRO_5002993769" evidence="3">
    <location>
        <begin position="29"/>
        <end position="534"/>
    </location>
</feature>
<name>C8WZC2_DESRD</name>
<protein>
    <submittedName>
        <fullName evidence="4">Phosphonate ABC transporter, periplasmic phosphonate-binding protein</fullName>
    </submittedName>
</protein>
<organism evidence="4 5">
    <name type="scientific">Desulfohalobium retbaense (strain ATCC 49708 / DSM 5692 / JCM 16813 / HR100)</name>
    <dbReference type="NCBI Taxonomy" id="485915"/>
    <lineage>
        <taxon>Bacteria</taxon>
        <taxon>Pseudomonadati</taxon>
        <taxon>Thermodesulfobacteriota</taxon>
        <taxon>Desulfovibrionia</taxon>
        <taxon>Desulfovibrionales</taxon>
        <taxon>Desulfohalobiaceae</taxon>
        <taxon>Desulfohalobium</taxon>
    </lineage>
</organism>
<dbReference type="STRING" id="485915.Dret_0095"/>
<dbReference type="GO" id="GO:0043190">
    <property type="term" value="C:ATP-binding cassette (ABC) transporter complex"/>
    <property type="evidence" value="ECO:0007669"/>
    <property type="project" value="InterPro"/>
</dbReference>
<sequence length="534" mass="60344">MQRKKMCIGILGLMQALFLFLPASRAVAADDPLTLLLVPVEEENVVFRQFLPVKHYLEKRLNRRVELDIAHNAEAALDRLGQGQVDLAYLDPSAYCEGKSMYQLHPVAKVVKNGEGQYRSVLVVRDDSQVEKIVQIPGRSLALGNTRSSSAYLMPLAMLQEIKLDLEDFSQVGFLQKEDLVALSVLVRDYDVGAMSQEVARKYLPYGLRIIKKSEKLPQFIISSAPQMDVEERNALQTALLEYTPQDFDTVSFAEAEDREYNVVRIMLKNITGKDYLAYPEGAVKLALLPLYSPITLDKMFAPLAEYLTQETGREFRLVIPRDFEEFVSIVSNGEVDFAYQNPYVYLLLGQRGKLQSLVTTISPEPETSREEFRGVILVRKDSAISSLEDLKGKDIMIVSRRSAGGYRFQKILLRQHGIDIAREARLEEGKKHEEVVLSVYRGEADAGFVREAALQVAKDIVDTSDLRVLATTEYYPNWPFAAYTETDADLVAKVRSALLAIEDPAFLEEARINGFTQSQMKRLQQLKEKVVLE</sequence>
<keyword evidence="5" id="KW-1185">Reference proteome</keyword>
<evidence type="ECO:0000256" key="1">
    <source>
        <dbReference type="ARBA" id="ARBA00007162"/>
    </source>
</evidence>
<evidence type="ECO:0000313" key="4">
    <source>
        <dbReference type="EMBL" id="ACV67397.1"/>
    </source>
</evidence>
<dbReference type="SUPFAM" id="SSF53850">
    <property type="entry name" value="Periplasmic binding protein-like II"/>
    <property type="match status" value="2"/>
</dbReference>
<dbReference type="GO" id="GO:0055085">
    <property type="term" value="P:transmembrane transport"/>
    <property type="evidence" value="ECO:0007669"/>
    <property type="project" value="InterPro"/>
</dbReference>
<dbReference type="NCBIfam" id="TIGR01098">
    <property type="entry name" value="3A0109s03R"/>
    <property type="match status" value="1"/>
</dbReference>
<reference evidence="5" key="1">
    <citation type="submission" date="2009-09" db="EMBL/GenBank/DDBJ databases">
        <title>The complete chromosome of Desulfohalobium retbaense DSM 5692.</title>
        <authorList>
            <consortium name="US DOE Joint Genome Institute (JGI-PGF)"/>
            <person name="Lucas S."/>
            <person name="Copeland A."/>
            <person name="Lapidus A."/>
            <person name="Glavina del Rio T."/>
            <person name="Dalin E."/>
            <person name="Tice H."/>
            <person name="Bruce D."/>
            <person name="Goodwin L."/>
            <person name="Pitluck S."/>
            <person name="Kyrpides N."/>
            <person name="Mavromatis K."/>
            <person name="Ivanova N."/>
            <person name="Mikhailova N."/>
            <person name="Munk A.C."/>
            <person name="Brettin T."/>
            <person name="Detter J.C."/>
            <person name="Han C."/>
            <person name="Tapia R."/>
            <person name="Larimer F."/>
            <person name="Land M."/>
            <person name="Hauser L."/>
            <person name="Markowitz V."/>
            <person name="Cheng J.-F."/>
            <person name="Hugenholtz P."/>
            <person name="Woyke T."/>
            <person name="Wu D."/>
            <person name="Spring S."/>
            <person name="Klenk H.-P."/>
            <person name="Eisen J.A."/>
        </authorList>
    </citation>
    <scope>NUCLEOTIDE SEQUENCE [LARGE SCALE GENOMIC DNA]</scope>
    <source>
        <strain evidence="5">DSM 5692</strain>
    </source>
</reference>
<keyword evidence="2 3" id="KW-0732">Signal</keyword>
<dbReference type="eggNOG" id="COG3221">
    <property type="taxonomic scope" value="Bacteria"/>
</dbReference>
<feature type="signal peptide" evidence="3">
    <location>
        <begin position="1"/>
        <end position="28"/>
    </location>
</feature>
<evidence type="ECO:0000313" key="5">
    <source>
        <dbReference type="Proteomes" id="UP000001052"/>
    </source>
</evidence>
<dbReference type="EMBL" id="CP001734">
    <property type="protein sequence ID" value="ACV67397.1"/>
    <property type="molecule type" value="Genomic_DNA"/>
</dbReference>
<evidence type="ECO:0000256" key="2">
    <source>
        <dbReference type="ARBA" id="ARBA00022729"/>
    </source>
</evidence>
<accession>C8WZC2</accession>
<dbReference type="PANTHER" id="PTHR35841">
    <property type="entry name" value="PHOSPHONATES-BINDING PERIPLASMIC PROTEIN"/>
    <property type="match status" value="1"/>
</dbReference>
<dbReference type="Proteomes" id="UP000001052">
    <property type="component" value="Chromosome"/>
</dbReference>
<dbReference type="AlphaFoldDB" id="C8WZC2"/>
<gene>
    <name evidence="4" type="ordered locus">Dret_0095</name>
</gene>